<feature type="domain" description="CobW C-terminal" evidence="7">
    <location>
        <begin position="232"/>
        <end position="328"/>
    </location>
</feature>
<dbReference type="Gene3D" id="3.30.1220.10">
    <property type="entry name" value="CobW-like, C-terminal domain"/>
    <property type="match status" value="1"/>
</dbReference>
<dbReference type="SUPFAM" id="SSF52540">
    <property type="entry name" value="P-loop containing nucleoside triphosphate hydrolases"/>
    <property type="match status" value="1"/>
</dbReference>
<evidence type="ECO:0000256" key="1">
    <source>
        <dbReference type="ARBA" id="ARBA00022741"/>
    </source>
</evidence>
<dbReference type="PANTHER" id="PTHR13748">
    <property type="entry name" value="COBW-RELATED"/>
    <property type="match status" value="1"/>
</dbReference>
<sequence>MSDVQGDLPDTVPVTVLTGYLGAGKTTLLNRILTENHGQKFAVVINEFGELGVDQDLVIDADEEVFEMNNGCICCTVRGDLIRILGGLMKRRDKFDGIIVETTGLANPAPVAQTFFVDEDVKRATRLDAIVTVVDALNLAQRLGDSPEAEEQVAFADLIVLNKMDLVSPEQADEVERRIRAINPTVEIRRATKSDVPIDAVIGRDAFNLERILAREPDFLDGDDTHSHDNEVLSVSFEVDKPIDEAKFNAWISEVLQTQGQDLLRTKGILYYKGQEDRRFAFQAVHMIADGDFIPAAKDETGPGKSRIVFIGRNINRPRLRRGFEATVAS</sequence>
<dbReference type="InterPro" id="IPR036627">
    <property type="entry name" value="CobW-likC_sf"/>
</dbReference>
<organism evidence="8 9">
    <name type="scientific">Roseomonas elaeocarpi</name>
    <dbReference type="NCBI Taxonomy" id="907779"/>
    <lineage>
        <taxon>Bacteria</taxon>
        <taxon>Pseudomonadati</taxon>
        <taxon>Pseudomonadota</taxon>
        <taxon>Alphaproteobacteria</taxon>
        <taxon>Acetobacterales</taxon>
        <taxon>Roseomonadaceae</taxon>
        <taxon>Roseomonas</taxon>
    </lineage>
</organism>
<dbReference type="InterPro" id="IPR011629">
    <property type="entry name" value="CobW-like_C"/>
</dbReference>
<evidence type="ECO:0000313" key="9">
    <source>
        <dbReference type="Proteomes" id="UP001589865"/>
    </source>
</evidence>
<evidence type="ECO:0000313" key="8">
    <source>
        <dbReference type="EMBL" id="MFC0410339.1"/>
    </source>
</evidence>
<dbReference type="CDD" id="cd03112">
    <property type="entry name" value="CobW-like"/>
    <property type="match status" value="1"/>
</dbReference>
<comment type="similarity">
    <text evidence="4">Belongs to the SIMIBI class G3E GTPase family. ZNG1 subfamily.</text>
</comment>
<dbReference type="Pfam" id="PF07683">
    <property type="entry name" value="CobW_C"/>
    <property type="match status" value="1"/>
</dbReference>
<evidence type="ECO:0000256" key="4">
    <source>
        <dbReference type="ARBA" id="ARBA00034320"/>
    </source>
</evidence>
<dbReference type="InterPro" id="IPR003495">
    <property type="entry name" value="CobW/HypB/UreG_nucleotide-bd"/>
</dbReference>
<comment type="catalytic activity">
    <reaction evidence="6">
        <text>GTP + H2O = GDP + phosphate + H(+)</text>
        <dbReference type="Rhea" id="RHEA:19669"/>
        <dbReference type="ChEBI" id="CHEBI:15377"/>
        <dbReference type="ChEBI" id="CHEBI:15378"/>
        <dbReference type="ChEBI" id="CHEBI:37565"/>
        <dbReference type="ChEBI" id="CHEBI:43474"/>
        <dbReference type="ChEBI" id="CHEBI:58189"/>
    </reaction>
    <physiologicalReaction direction="left-to-right" evidence="6">
        <dbReference type="Rhea" id="RHEA:19670"/>
    </physiologicalReaction>
</comment>
<evidence type="ECO:0000259" key="7">
    <source>
        <dbReference type="SMART" id="SM00833"/>
    </source>
</evidence>
<dbReference type="Pfam" id="PF02492">
    <property type="entry name" value="cobW"/>
    <property type="match status" value="1"/>
</dbReference>
<accession>A0ABV6JXH1</accession>
<keyword evidence="1" id="KW-0547">Nucleotide-binding</keyword>
<name>A0ABV6JXH1_9PROT</name>
<dbReference type="Gene3D" id="3.40.50.300">
    <property type="entry name" value="P-loop containing nucleotide triphosphate hydrolases"/>
    <property type="match status" value="1"/>
</dbReference>
<dbReference type="Proteomes" id="UP001589865">
    <property type="component" value="Unassembled WGS sequence"/>
</dbReference>
<keyword evidence="3" id="KW-0143">Chaperone</keyword>
<gene>
    <name evidence="8" type="ORF">ACFFGY_18955</name>
</gene>
<evidence type="ECO:0000256" key="6">
    <source>
        <dbReference type="ARBA" id="ARBA00049117"/>
    </source>
</evidence>
<dbReference type="InterPro" id="IPR027417">
    <property type="entry name" value="P-loop_NTPase"/>
</dbReference>
<keyword evidence="9" id="KW-1185">Reference proteome</keyword>
<comment type="caution">
    <text evidence="8">The sequence shown here is derived from an EMBL/GenBank/DDBJ whole genome shotgun (WGS) entry which is preliminary data.</text>
</comment>
<reference evidence="8 9" key="1">
    <citation type="submission" date="2024-09" db="EMBL/GenBank/DDBJ databases">
        <authorList>
            <person name="Sun Q."/>
            <person name="Mori K."/>
        </authorList>
    </citation>
    <scope>NUCLEOTIDE SEQUENCE [LARGE SCALE GENOMIC DNA]</scope>
    <source>
        <strain evidence="8 9">TBRC 5777</strain>
    </source>
</reference>
<dbReference type="EMBL" id="JBHLUN010000014">
    <property type="protein sequence ID" value="MFC0410339.1"/>
    <property type="molecule type" value="Genomic_DNA"/>
</dbReference>
<evidence type="ECO:0000256" key="2">
    <source>
        <dbReference type="ARBA" id="ARBA00022801"/>
    </source>
</evidence>
<evidence type="ECO:0000256" key="3">
    <source>
        <dbReference type="ARBA" id="ARBA00023186"/>
    </source>
</evidence>
<proteinExistence type="inferred from homology"/>
<dbReference type="InterPro" id="IPR051316">
    <property type="entry name" value="Zinc-reg_GTPase_activator"/>
</dbReference>
<protein>
    <submittedName>
        <fullName evidence="8">CobW family GTP-binding protein</fullName>
    </submittedName>
</protein>
<evidence type="ECO:0000256" key="5">
    <source>
        <dbReference type="ARBA" id="ARBA00045658"/>
    </source>
</evidence>
<comment type="function">
    <text evidence="5">Zinc chaperone that directly transfers zinc cofactor to target proteins, thereby activating them. Zinc is transferred from the CXCC motif in the GTPase domain to the zinc binding site in target proteins in a process requiring GTP hydrolysis.</text>
</comment>
<keyword evidence="2" id="KW-0378">Hydrolase</keyword>
<dbReference type="SUPFAM" id="SSF90002">
    <property type="entry name" value="Hypothetical protein YjiA, C-terminal domain"/>
    <property type="match status" value="1"/>
</dbReference>
<dbReference type="RefSeq" id="WP_377046088.1">
    <property type="nucleotide sequence ID" value="NZ_JBHLUN010000014.1"/>
</dbReference>
<dbReference type="SMART" id="SM00833">
    <property type="entry name" value="CobW_C"/>
    <property type="match status" value="1"/>
</dbReference>